<evidence type="ECO:0000256" key="4">
    <source>
        <dbReference type="ARBA" id="ARBA00022692"/>
    </source>
</evidence>
<comment type="subcellular location">
    <subcellularLocation>
        <location evidence="1">Endoplasmic reticulum membrane</location>
        <topology evidence="1">Multi-pass membrane protein</topology>
    </subcellularLocation>
</comment>
<keyword evidence="3" id="KW-0813">Transport</keyword>
<keyword evidence="6" id="KW-0931">ER-Golgi transport</keyword>
<evidence type="ECO:0000313" key="12">
    <source>
        <dbReference type="EMBL" id="KAJ8926679.1"/>
    </source>
</evidence>
<dbReference type="GO" id="GO:0006621">
    <property type="term" value="P:protein retention in ER lumen"/>
    <property type="evidence" value="ECO:0007669"/>
    <property type="project" value="InterPro"/>
</dbReference>
<evidence type="ECO:0000256" key="5">
    <source>
        <dbReference type="ARBA" id="ARBA00022824"/>
    </source>
</evidence>
<sequence>MSMNAFRLIGDTLHVFAITILLLKILRSKSCAGISGRSQILFALVYTTRYLDLNVYYSLYNTLMKILFITASYTALILIFWVYRTTYQHKKDVFLTEILIIPSFIMAIWFNHEFTPLEVSEDIFAD</sequence>
<evidence type="ECO:0000256" key="2">
    <source>
        <dbReference type="ARBA" id="ARBA00010120"/>
    </source>
</evidence>
<keyword evidence="5" id="KW-0256">Endoplasmic reticulum</keyword>
<organism evidence="12 13">
    <name type="scientific">Rhamnusium bicolor</name>
    <dbReference type="NCBI Taxonomy" id="1586634"/>
    <lineage>
        <taxon>Eukaryota</taxon>
        <taxon>Metazoa</taxon>
        <taxon>Ecdysozoa</taxon>
        <taxon>Arthropoda</taxon>
        <taxon>Hexapoda</taxon>
        <taxon>Insecta</taxon>
        <taxon>Pterygota</taxon>
        <taxon>Neoptera</taxon>
        <taxon>Endopterygota</taxon>
        <taxon>Coleoptera</taxon>
        <taxon>Polyphaga</taxon>
        <taxon>Cucujiformia</taxon>
        <taxon>Chrysomeloidea</taxon>
        <taxon>Cerambycidae</taxon>
        <taxon>Lepturinae</taxon>
        <taxon>Rhagiini</taxon>
        <taxon>Rhamnusium</taxon>
    </lineage>
</organism>
<dbReference type="GO" id="GO:0046923">
    <property type="term" value="F:ER retention sequence binding"/>
    <property type="evidence" value="ECO:0007669"/>
    <property type="project" value="InterPro"/>
</dbReference>
<dbReference type="Pfam" id="PF00810">
    <property type="entry name" value="ER_lumen_recept"/>
    <property type="match status" value="1"/>
</dbReference>
<comment type="similarity">
    <text evidence="2">Belongs to the ERD2 family.</text>
</comment>
<dbReference type="GO" id="GO:0005789">
    <property type="term" value="C:endoplasmic reticulum membrane"/>
    <property type="evidence" value="ECO:0007669"/>
    <property type="project" value="UniProtKB-SubCell"/>
</dbReference>
<evidence type="ECO:0000256" key="3">
    <source>
        <dbReference type="ARBA" id="ARBA00022448"/>
    </source>
</evidence>
<name>A0AAV8WIW3_9CUCU</name>
<evidence type="ECO:0008006" key="14">
    <source>
        <dbReference type="Google" id="ProtNLM"/>
    </source>
</evidence>
<reference evidence="12" key="1">
    <citation type="journal article" date="2023" name="Insect Mol. Biol.">
        <title>Genome sequencing provides insights into the evolution of gene families encoding plant cell wall-degrading enzymes in longhorned beetles.</title>
        <authorList>
            <person name="Shin N.R."/>
            <person name="Okamura Y."/>
            <person name="Kirsch R."/>
            <person name="Pauchet Y."/>
        </authorList>
    </citation>
    <scope>NUCLEOTIDE SEQUENCE</scope>
    <source>
        <strain evidence="12">RBIC_L_NR</strain>
    </source>
</reference>
<dbReference type="GO" id="GO:0015031">
    <property type="term" value="P:protein transport"/>
    <property type="evidence" value="ECO:0007669"/>
    <property type="project" value="UniProtKB-KW"/>
</dbReference>
<feature type="transmembrane region" description="Helical" evidence="11">
    <location>
        <begin position="93"/>
        <end position="110"/>
    </location>
</feature>
<keyword evidence="7" id="KW-0653">Protein transport</keyword>
<evidence type="ECO:0000256" key="9">
    <source>
        <dbReference type="ARBA" id="ARBA00023136"/>
    </source>
</evidence>
<keyword evidence="8 11" id="KW-1133">Transmembrane helix</keyword>
<dbReference type="AlphaFoldDB" id="A0AAV8WIW3"/>
<evidence type="ECO:0000256" key="7">
    <source>
        <dbReference type="ARBA" id="ARBA00022927"/>
    </source>
</evidence>
<dbReference type="Proteomes" id="UP001162156">
    <property type="component" value="Unassembled WGS sequence"/>
</dbReference>
<keyword evidence="4 11" id="KW-0812">Transmembrane</keyword>
<accession>A0AAV8WIW3</accession>
<keyword evidence="13" id="KW-1185">Reference proteome</keyword>
<evidence type="ECO:0000256" key="8">
    <source>
        <dbReference type="ARBA" id="ARBA00022989"/>
    </source>
</evidence>
<comment type="caution">
    <text evidence="12">The sequence shown here is derived from an EMBL/GenBank/DDBJ whole genome shotgun (WGS) entry which is preliminary data.</text>
</comment>
<evidence type="ECO:0000256" key="10">
    <source>
        <dbReference type="ARBA" id="ARBA00023170"/>
    </source>
</evidence>
<dbReference type="PRINTS" id="PR00660">
    <property type="entry name" value="ERLUMENR"/>
</dbReference>
<proteinExistence type="inferred from homology"/>
<evidence type="ECO:0000313" key="13">
    <source>
        <dbReference type="Proteomes" id="UP001162156"/>
    </source>
</evidence>
<dbReference type="EMBL" id="JANEYF010005806">
    <property type="protein sequence ID" value="KAJ8926679.1"/>
    <property type="molecule type" value="Genomic_DNA"/>
</dbReference>
<feature type="transmembrane region" description="Helical" evidence="11">
    <location>
        <begin position="63"/>
        <end position="81"/>
    </location>
</feature>
<keyword evidence="10" id="KW-0675">Receptor</keyword>
<dbReference type="PROSITE" id="PS00951">
    <property type="entry name" value="ER_LUMEN_RECEPTOR_1"/>
    <property type="match status" value="1"/>
</dbReference>
<gene>
    <name evidence="12" type="ORF">NQ314_020928</name>
</gene>
<dbReference type="GO" id="GO:0016192">
    <property type="term" value="P:vesicle-mediated transport"/>
    <property type="evidence" value="ECO:0007669"/>
    <property type="project" value="UniProtKB-KW"/>
</dbReference>
<protein>
    <recommendedName>
        <fullName evidence="14">ER lumen protein-retaining receptor</fullName>
    </recommendedName>
</protein>
<dbReference type="InterPro" id="IPR000133">
    <property type="entry name" value="ER_ret_rcpt"/>
</dbReference>
<dbReference type="PANTHER" id="PTHR10585">
    <property type="entry name" value="ER LUMEN PROTEIN RETAINING RECEPTOR"/>
    <property type="match status" value="1"/>
</dbReference>
<evidence type="ECO:0000256" key="11">
    <source>
        <dbReference type="SAM" id="Phobius"/>
    </source>
</evidence>
<keyword evidence="9 11" id="KW-0472">Membrane</keyword>
<evidence type="ECO:0000256" key="1">
    <source>
        <dbReference type="ARBA" id="ARBA00004477"/>
    </source>
</evidence>
<evidence type="ECO:0000256" key="6">
    <source>
        <dbReference type="ARBA" id="ARBA00022892"/>
    </source>
</evidence>